<dbReference type="Gramene" id="KGN62023">
    <property type="protein sequence ID" value="KGN62023"/>
    <property type="gene ID" value="Csa_2G287050"/>
</dbReference>
<organism evidence="4 5">
    <name type="scientific">Cucumis sativus</name>
    <name type="common">Cucumber</name>
    <dbReference type="NCBI Taxonomy" id="3659"/>
    <lineage>
        <taxon>Eukaryota</taxon>
        <taxon>Viridiplantae</taxon>
        <taxon>Streptophyta</taxon>
        <taxon>Embryophyta</taxon>
        <taxon>Tracheophyta</taxon>
        <taxon>Spermatophyta</taxon>
        <taxon>Magnoliopsida</taxon>
        <taxon>eudicotyledons</taxon>
        <taxon>Gunneridae</taxon>
        <taxon>Pentapetalae</taxon>
        <taxon>rosids</taxon>
        <taxon>fabids</taxon>
        <taxon>Cucurbitales</taxon>
        <taxon>Cucurbitaceae</taxon>
        <taxon>Benincaseae</taxon>
        <taxon>Cucumis</taxon>
    </lineage>
</organism>
<dbReference type="EMBL" id="CM002923">
    <property type="protein sequence ID" value="KGN62023.1"/>
    <property type="molecule type" value="Genomic_DNA"/>
</dbReference>
<dbReference type="InterPro" id="IPR036354">
    <property type="entry name" value="Prot_inh_pot1_sf"/>
</dbReference>
<dbReference type="MEROPS" id="I13.013"/>
<dbReference type="Pfam" id="PF00280">
    <property type="entry name" value="potato_inhibit"/>
    <property type="match status" value="1"/>
</dbReference>
<reference evidence="4 5" key="2">
    <citation type="journal article" date="2009" name="PLoS ONE">
        <title>An integrated genetic and cytogenetic map of the cucumber genome.</title>
        <authorList>
            <person name="Ren Y."/>
            <person name="Zhang Z."/>
            <person name="Liu J."/>
            <person name="Staub J.E."/>
            <person name="Han Y."/>
            <person name="Cheng Z."/>
            <person name="Li X."/>
            <person name="Lu J."/>
            <person name="Miao H."/>
            <person name="Kang H."/>
            <person name="Xie B."/>
            <person name="Gu X."/>
            <person name="Wang X."/>
            <person name="Du Y."/>
            <person name="Jin W."/>
            <person name="Huang S."/>
        </authorList>
    </citation>
    <scope>NUCLEOTIDE SEQUENCE [LARGE SCALE GENOMIC DNA]</scope>
    <source>
        <strain evidence="5">cv. 9930</strain>
    </source>
</reference>
<name>A0A0A0LJT7_CUCSA</name>
<dbReference type="Proteomes" id="UP000029981">
    <property type="component" value="Chromosome 2"/>
</dbReference>
<keyword evidence="3" id="KW-0722">Serine protease inhibitor</keyword>
<evidence type="ECO:0000256" key="3">
    <source>
        <dbReference type="ARBA" id="ARBA00022900"/>
    </source>
</evidence>
<dbReference type="GO" id="GO:0009611">
    <property type="term" value="P:response to wounding"/>
    <property type="evidence" value="ECO:0007669"/>
    <property type="project" value="InterPro"/>
</dbReference>
<reference evidence="4 5" key="1">
    <citation type="journal article" date="2009" name="Nat. Genet.">
        <title>The genome of the cucumber, Cucumis sativus L.</title>
        <authorList>
            <person name="Huang S."/>
            <person name="Li R."/>
            <person name="Zhang Z."/>
            <person name="Li L."/>
            <person name="Gu X."/>
            <person name="Fan W."/>
            <person name="Lucas W.J."/>
            <person name="Wang X."/>
            <person name="Xie B."/>
            <person name="Ni P."/>
            <person name="Ren Y."/>
            <person name="Zhu H."/>
            <person name="Li J."/>
            <person name="Lin K."/>
            <person name="Jin W."/>
            <person name="Fei Z."/>
            <person name="Li G."/>
            <person name="Staub J."/>
            <person name="Kilian A."/>
            <person name="van der Vossen E.A."/>
            <person name="Wu Y."/>
            <person name="Guo J."/>
            <person name="He J."/>
            <person name="Jia Z."/>
            <person name="Ren Y."/>
            <person name="Tian G."/>
            <person name="Lu Y."/>
            <person name="Ruan J."/>
            <person name="Qian W."/>
            <person name="Wang M."/>
            <person name="Huang Q."/>
            <person name="Li B."/>
            <person name="Xuan Z."/>
            <person name="Cao J."/>
            <person name="Asan"/>
            <person name="Wu Z."/>
            <person name="Zhang J."/>
            <person name="Cai Q."/>
            <person name="Bai Y."/>
            <person name="Zhao B."/>
            <person name="Han Y."/>
            <person name="Li Y."/>
            <person name="Li X."/>
            <person name="Wang S."/>
            <person name="Shi Q."/>
            <person name="Liu S."/>
            <person name="Cho W.K."/>
            <person name="Kim J.Y."/>
            <person name="Xu Y."/>
            <person name="Heller-Uszynska K."/>
            <person name="Miao H."/>
            <person name="Cheng Z."/>
            <person name="Zhang S."/>
            <person name="Wu J."/>
            <person name="Yang Y."/>
            <person name="Kang H."/>
            <person name="Li M."/>
            <person name="Liang H."/>
            <person name="Ren X."/>
            <person name="Shi Z."/>
            <person name="Wen M."/>
            <person name="Jian M."/>
            <person name="Yang H."/>
            <person name="Zhang G."/>
            <person name="Yang Z."/>
            <person name="Chen R."/>
            <person name="Liu S."/>
            <person name="Li J."/>
            <person name="Ma L."/>
            <person name="Liu H."/>
            <person name="Zhou Y."/>
            <person name="Zhao J."/>
            <person name="Fang X."/>
            <person name="Li G."/>
            <person name="Fang L."/>
            <person name="Li Y."/>
            <person name="Liu D."/>
            <person name="Zheng H."/>
            <person name="Zhang Y."/>
            <person name="Qin N."/>
            <person name="Li Z."/>
            <person name="Yang G."/>
            <person name="Yang S."/>
            <person name="Bolund L."/>
            <person name="Kristiansen K."/>
            <person name="Zheng H."/>
            <person name="Li S."/>
            <person name="Zhang X."/>
            <person name="Yang H."/>
            <person name="Wang J."/>
            <person name="Sun R."/>
            <person name="Zhang B."/>
            <person name="Jiang S."/>
            <person name="Wang J."/>
            <person name="Du Y."/>
            <person name="Li S."/>
        </authorList>
    </citation>
    <scope>NUCLEOTIDE SEQUENCE [LARGE SCALE GENOMIC DNA]</scope>
    <source>
        <strain evidence="5">cv. 9930</strain>
    </source>
</reference>
<dbReference type="OMA" id="IRIEDFC"/>
<dbReference type="InterPro" id="IPR000864">
    <property type="entry name" value="Prot_inh_pot1"/>
</dbReference>
<dbReference type="AlphaFoldDB" id="A0A0A0LJT7"/>
<evidence type="ECO:0000256" key="1">
    <source>
        <dbReference type="ARBA" id="ARBA00008210"/>
    </source>
</evidence>
<protein>
    <submittedName>
        <fullName evidence="4">Uncharacterized protein</fullName>
    </submittedName>
</protein>
<keyword evidence="2" id="KW-0646">Protease inhibitor</keyword>
<dbReference type="Gene3D" id="3.30.10.10">
    <property type="entry name" value="Trypsin Inhibitor V, subunit A"/>
    <property type="match status" value="1"/>
</dbReference>
<reference evidence="4 5" key="4">
    <citation type="journal article" date="2011" name="BMC Genomics">
        <title>RNA-Seq improves annotation of protein-coding genes in the cucumber genome.</title>
        <authorList>
            <person name="Li Z."/>
            <person name="Zhang Z."/>
            <person name="Yan P."/>
            <person name="Huang S."/>
            <person name="Fei Z."/>
            <person name="Lin K."/>
        </authorList>
    </citation>
    <scope>NUCLEOTIDE SEQUENCE [LARGE SCALE GENOMIC DNA]</scope>
    <source>
        <strain evidence="5">cv. 9930</strain>
    </source>
</reference>
<sequence length="72" mass="8257">MVVFVYAGGNYRWPNLVGKRWQYAKRKIEEELPRVGVAVMRRGAIRIEDFCCNRVIVYVDDSGIVVEVPVIG</sequence>
<reference evidence="4 5" key="3">
    <citation type="journal article" date="2010" name="BMC Genomics">
        <title>Transcriptome sequencing and comparative analysis of cucumber flowers with different sex types.</title>
        <authorList>
            <person name="Guo S."/>
            <person name="Zheng Y."/>
            <person name="Joung J.G."/>
            <person name="Liu S."/>
            <person name="Zhang Z."/>
            <person name="Crasta O.R."/>
            <person name="Sobral B.W."/>
            <person name="Xu Y."/>
            <person name="Huang S."/>
            <person name="Fei Z."/>
        </authorList>
    </citation>
    <scope>NUCLEOTIDE SEQUENCE [LARGE SCALE GENOMIC DNA]</scope>
    <source>
        <strain evidence="5">cv. 9930</strain>
    </source>
</reference>
<evidence type="ECO:0000313" key="5">
    <source>
        <dbReference type="Proteomes" id="UP000029981"/>
    </source>
</evidence>
<dbReference type="GO" id="GO:0004867">
    <property type="term" value="F:serine-type endopeptidase inhibitor activity"/>
    <property type="evidence" value="ECO:0007669"/>
    <property type="project" value="UniProtKB-KW"/>
</dbReference>
<dbReference type="PANTHER" id="PTHR33091:SF44">
    <property type="entry name" value="SERINE PROTEASE INHIBITOR POTATO INHIBITOR I-TYPE FAMILY PROTEIN"/>
    <property type="match status" value="1"/>
</dbReference>
<dbReference type="PANTHER" id="PTHR33091">
    <property type="entry name" value="PROTEIN, PUTATIVE, EXPRESSED-RELATED"/>
    <property type="match status" value="1"/>
</dbReference>
<dbReference type="SUPFAM" id="SSF54654">
    <property type="entry name" value="CI-2 family of serine protease inhibitors"/>
    <property type="match status" value="1"/>
</dbReference>
<proteinExistence type="inferred from homology"/>
<comment type="similarity">
    <text evidence="1">Belongs to the protease inhibitor I13 (potato type I serine protease inhibitor) family.</text>
</comment>
<keyword evidence="5" id="KW-1185">Reference proteome</keyword>
<gene>
    <name evidence="4" type="ORF">Csa_2G287050</name>
</gene>
<evidence type="ECO:0000313" key="4">
    <source>
        <dbReference type="EMBL" id="KGN62023.1"/>
    </source>
</evidence>
<accession>A0A0A0LJT7</accession>
<evidence type="ECO:0000256" key="2">
    <source>
        <dbReference type="ARBA" id="ARBA00022690"/>
    </source>
</evidence>